<dbReference type="EMBL" id="CP036272">
    <property type="protein sequence ID" value="QDT60999.1"/>
    <property type="molecule type" value="Genomic_DNA"/>
</dbReference>
<organism evidence="2 3">
    <name type="scientific">Stieleria bergensis</name>
    <dbReference type="NCBI Taxonomy" id="2528025"/>
    <lineage>
        <taxon>Bacteria</taxon>
        <taxon>Pseudomonadati</taxon>
        <taxon>Planctomycetota</taxon>
        <taxon>Planctomycetia</taxon>
        <taxon>Pirellulales</taxon>
        <taxon>Pirellulaceae</taxon>
        <taxon>Stieleria</taxon>
    </lineage>
</organism>
<proteinExistence type="predicted"/>
<dbReference type="AlphaFoldDB" id="A0A517SXY2"/>
<keyword evidence="1" id="KW-0812">Transmembrane</keyword>
<evidence type="ECO:0000313" key="3">
    <source>
        <dbReference type="Proteomes" id="UP000315003"/>
    </source>
</evidence>
<accession>A0A517SXY2</accession>
<name>A0A517SXY2_9BACT</name>
<keyword evidence="1" id="KW-0472">Membrane</keyword>
<protein>
    <submittedName>
        <fullName evidence="2">Uncharacterized protein</fullName>
    </submittedName>
</protein>
<keyword evidence="3" id="KW-1185">Reference proteome</keyword>
<evidence type="ECO:0000313" key="2">
    <source>
        <dbReference type="EMBL" id="QDT60999.1"/>
    </source>
</evidence>
<gene>
    <name evidence="2" type="ORF">SV7mr_35290</name>
</gene>
<dbReference type="Proteomes" id="UP000315003">
    <property type="component" value="Chromosome"/>
</dbReference>
<evidence type="ECO:0000256" key="1">
    <source>
        <dbReference type="SAM" id="Phobius"/>
    </source>
</evidence>
<sequence>MLEQSSPSQSAIAPTAVTRHPTKPLVKQVRTSLNARWGNRSSWKFFSIICLALFLIGAVGCRQLRYRLDRRPPKQFVPNPLELPAMQDTYLWQQVVDTVDDYFRIATEQPVQNSNQYMLDGRLETSYQIGGSIGELWRKDSTAGFEVRESTLQTIRRKATVIVRPSEAGYLVEVIVQKDLENTDGTQFSTETAITRRNDGSMVRQNAADQNLPQTIGWIAQGRDTSLEQRILRDIFARATAPTR</sequence>
<keyword evidence="1" id="KW-1133">Transmembrane helix</keyword>
<reference evidence="2 3" key="1">
    <citation type="submission" date="2019-02" db="EMBL/GenBank/DDBJ databases">
        <title>Deep-cultivation of Planctomycetes and their phenomic and genomic characterization uncovers novel biology.</title>
        <authorList>
            <person name="Wiegand S."/>
            <person name="Jogler M."/>
            <person name="Boedeker C."/>
            <person name="Pinto D."/>
            <person name="Vollmers J."/>
            <person name="Rivas-Marin E."/>
            <person name="Kohn T."/>
            <person name="Peeters S.H."/>
            <person name="Heuer A."/>
            <person name="Rast P."/>
            <person name="Oberbeckmann S."/>
            <person name="Bunk B."/>
            <person name="Jeske O."/>
            <person name="Meyerdierks A."/>
            <person name="Storesund J.E."/>
            <person name="Kallscheuer N."/>
            <person name="Luecker S."/>
            <person name="Lage O.M."/>
            <person name="Pohl T."/>
            <person name="Merkel B.J."/>
            <person name="Hornburger P."/>
            <person name="Mueller R.-W."/>
            <person name="Bruemmer F."/>
            <person name="Labrenz M."/>
            <person name="Spormann A.M."/>
            <person name="Op den Camp H."/>
            <person name="Overmann J."/>
            <person name="Amann R."/>
            <person name="Jetten M.S.M."/>
            <person name="Mascher T."/>
            <person name="Medema M.H."/>
            <person name="Devos D.P."/>
            <person name="Kaster A.-K."/>
            <person name="Ovreas L."/>
            <person name="Rohde M."/>
            <person name="Galperin M.Y."/>
            <person name="Jogler C."/>
        </authorList>
    </citation>
    <scope>NUCLEOTIDE SEQUENCE [LARGE SCALE GENOMIC DNA]</scope>
    <source>
        <strain evidence="2 3">SV_7m_r</strain>
    </source>
</reference>
<feature type="transmembrane region" description="Helical" evidence="1">
    <location>
        <begin position="43"/>
        <end position="61"/>
    </location>
</feature>